<organism evidence="2 3">
    <name type="scientific">Portunus trituberculatus</name>
    <name type="common">Swimming crab</name>
    <name type="synonym">Neptunus trituberculatus</name>
    <dbReference type="NCBI Taxonomy" id="210409"/>
    <lineage>
        <taxon>Eukaryota</taxon>
        <taxon>Metazoa</taxon>
        <taxon>Ecdysozoa</taxon>
        <taxon>Arthropoda</taxon>
        <taxon>Crustacea</taxon>
        <taxon>Multicrustacea</taxon>
        <taxon>Malacostraca</taxon>
        <taxon>Eumalacostraca</taxon>
        <taxon>Eucarida</taxon>
        <taxon>Decapoda</taxon>
        <taxon>Pleocyemata</taxon>
        <taxon>Brachyura</taxon>
        <taxon>Eubrachyura</taxon>
        <taxon>Portunoidea</taxon>
        <taxon>Portunidae</taxon>
        <taxon>Portuninae</taxon>
        <taxon>Portunus</taxon>
    </lineage>
</organism>
<comment type="caution">
    <text evidence="2">The sequence shown here is derived from an EMBL/GenBank/DDBJ whole genome shotgun (WGS) entry which is preliminary data.</text>
</comment>
<dbReference type="AlphaFoldDB" id="A0A5B7HWY8"/>
<feature type="region of interest" description="Disordered" evidence="1">
    <location>
        <begin position="1"/>
        <end position="23"/>
    </location>
</feature>
<dbReference type="Proteomes" id="UP000324222">
    <property type="component" value="Unassembled WGS sequence"/>
</dbReference>
<proteinExistence type="predicted"/>
<name>A0A5B7HWY8_PORTR</name>
<keyword evidence="3" id="KW-1185">Reference proteome</keyword>
<gene>
    <name evidence="2" type="ORF">E2C01_067529</name>
</gene>
<reference evidence="2 3" key="1">
    <citation type="submission" date="2019-05" db="EMBL/GenBank/DDBJ databases">
        <title>Another draft genome of Portunus trituberculatus and its Hox gene families provides insights of decapod evolution.</title>
        <authorList>
            <person name="Jeong J.-H."/>
            <person name="Song I."/>
            <person name="Kim S."/>
            <person name="Choi T."/>
            <person name="Kim D."/>
            <person name="Ryu S."/>
            <person name="Kim W."/>
        </authorList>
    </citation>
    <scope>NUCLEOTIDE SEQUENCE [LARGE SCALE GENOMIC DNA]</scope>
    <source>
        <tissue evidence="2">Muscle</tissue>
    </source>
</reference>
<sequence length="65" mass="7337">MKPTVHPTKPYEPGTAAVSQASLKESTTTNLTIQLSSHHTLSWIRHRPKVCSDRGFEGRHGMEYF</sequence>
<dbReference type="EMBL" id="VSRR010036320">
    <property type="protein sequence ID" value="MPC73208.1"/>
    <property type="molecule type" value="Genomic_DNA"/>
</dbReference>
<evidence type="ECO:0000313" key="3">
    <source>
        <dbReference type="Proteomes" id="UP000324222"/>
    </source>
</evidence>
<evidence type="ECO:0000256" key="1">
    <source>
        <dbReference type="SAM" id="MobiDB-lite"/>
    </source>
</evidence>
<protein>
    <submittedName>
        <fullName evidence="2">Uncharacterized protein</fullName>
    </submittedName>
</protein>
<evidence type="ECO:0000313" key="2">
    <source>
        <dbReference type="EMBL" id="MPC73208.1"/>
    </source>
</evidence>
<accession>A0A5B7HWY8</accession>